<feature type="region of interest" description="Disordered" evidence="1">
    <location>
        <begin position="547"/>
        <end position="612"/>
    </location>
</feature>
<feature type="region of interest" description="Disordered" evidence="1">
    <location>
        <begin position="885"/>
        <end position="977"/>
    </location>
</feature>
<feature type="region of interest" description="Disordered" evidence="1">
    <location>
        <begin position="394"/>
        <end position="438"/>
    </location>
</feature>
<feature type="compositionally biased region" description="Low complexity" evidence="1">
    <location>
        <begin position="1089"/>
        <end position="1112"/>
    </location>
</feature>
<evidence type="ECO:0000313" key="2">
    <source>
        <dbReference type="EMBL" id="TDG40423.1"/>
    </source>
</evidence>
<feature type="compositionally biased region" description="Polar residues" evidence="1">
    <location>
        <begin position="800"/>
        <end position="817"/>
    </location>
</feature>
<reference evidence="2 3" key="1">
    <citation type="journal article" date="2019" name="J. Hered.">
        <title>An Improved Genome Assembly for Drosophila navojoa, the Basal Species in the mojavensis Cluster.</title>
        <authorList>
            <person name="Vanderlinde T."/>
            <person name="Dupim E.G."/>
            <person name="Nazario-Yepiz N.O."/>
            <person name="Carvalho A.B."/>
        </authorList>
    </citation>
    <scope>NUCLEOTIDE SEQUENCE [LARGE SCALE GENOMIC DNA]</scope>
    <source>
        <strain evidence="2">Navoj_Jal97</strain>
        <tissue evidence="2">Whole organism</tissue>
    </source>
</reference>
<feature type="compositionally biased region" description="Basic and acidic residues" evidence="1">
    <location>
        <begin position="1039"/>
        <end position="1058"/>
    </location>
</feature>
<dbReference type="OMA" id="PPTYRYS"/>
<feature type="region of interest" description="Disordered" evidence="1">
    <location>
        <begin position="165"/>
        <end position="267"/>
    </location>
</feature>
<feature type="region of interest" description="Disordered" evidence="1">
    <location>
        <begin position="1028"/>
        <end position="1115"/>
    </location>
</feature>
<feature type="compositionally biased region" description="Low complexity" evidence="1">
    <location>
        <begin position="565"/>
        <end position="578"/>
    </location>
</feature>
<organism evidence="2 3">
    <name type="scientific">Drosophila navojoa</name>
    <name type="common">Fruit fly</name>
    <dbReference type="NCBI Taxonomy" id="7232"/>
    <lineage>
        <taxon>Eukaryota</taxon>
        <taxon>Metazoa</taxon>
        <taxon>Ecdysozoa</taxon>
        <taxon>Arthropoda</taxon>
        <taxon>Hexapoda</taxon>
        <taxon>Insecta</taxon>
        <taxon>Pterygota</taxon>
        <taxon>Neoptera</taxon>
        <taxon>Endopterygota</taxon>
        <taxon>Diptera</taxon>
        <taxon>Brachycera</taxon>
        <taxon>Muscomorpha</taxon>
        <taxon>Ephydroidea</taxon>
        <taxon>Drosophilidae</taxon>
        <taxon>Drosophila</taxon>
    </lineage>
</organism>
<feature type="region of interest" description="Disordered" evidence="1">
    <location>
        <begin position="651"/>
        <end position="709"/>
    </location>
</feature>
<feature type="compositionally biased region" description="Low complexity" evidence="1">
    <location>
        <begin position="400"/>
        <end position="411"/>
    </location>
</feature>
<protein>
    <recommendedName>
        <fullName evidence="4">WH2 domain-containing protein</fullName>
    </recommendedName>
</protein>
<proteinExistence type="predicted"/>
<feature type="compositionally biased region" description="Polar residues" evidence="1">
    <location>
        <begin position="684"/>
        <end position="695"/>
    </location>
</feature>
<evidence type="ECO:0000313" key="3">
    <source>
        <dbReference type="Proteomes" id="UP000295192"/>
    </source>
</evidence>
<feature type="compositionally biased region" description="Low complexity" evidence="1">
    <location>
        <begin position="1255"/>
        <end position="1271"/>
    </location>
</feature>
<feature type="compositionally biased region" description="Polar residues" evidence="1">
    <location>
        <begin position="29"/>
        <end position="39"/>
    </location>
</feature>
<feature type="compositionally biased region" description="Low complexity" evidence="1">
    <location>
        <begin position="193"/>
        <end position="207"/>
    </location>
</feature>
<feature type="compositionally biased region" description="Polar residues" evidence="1">
    <location>
        <begin position="1079"/>
        <end position="1088"/>
    </location>
</feature>
<accession>A0A484AVL2</accession>
<feature type="region of interest" description="Disordered" evidence="1">
    <location>
        <begin position="1254"/>
        <end position="1308"/>
    </location>
</feature>
<dbReference type="Gene3D" id="3.10.20.90">
    <property type="entry name" value="Phosphatidylinositol 3-kinase Catalytic Subunit, Chain A, domain 1"/>
    <property type="match status" value="1"/>
</dbReference>
<sequence length="1323" mass="140024">MSSMKGGFTTLNRWFGRKKDKSGVGSANGKLSKSTTQLHHMSTDQGIHINEASQLDYNRITPLPAATSNAPFEQTFRITVLLPKDQLYVTRLGARVPLSKLLSLVCDNKQLDPDKYEFRNPVDASQVYSCESSIGAVGLSEIRLCHKSESYDSFNADSMLKFQRTGGTRDSLSSSSEFSSSRHSHSKLTAKTPSPYSSSNSLNSMDSTGMNYTRTPVVPPKALSVAPPPRKKRVAPRPPSQVAIPEQSVAQFNETPTPTATPAPTPTEPAYAVIVKRPQLCMSTPNLASTPEHATEAETQPSFEVDCNGNSAKTLDGGHYATLERRPYSQALPEPTPRKRLLQLKKKTAPAPPPESPGPAAEAGAEAATAAADTISLASSTTVSMTEVLPAIPQPAPRITTPVPVATSTAPRVQQQQQESEAVPPALPTTAAPQMLSNGSQNVSKVLLNRTPTPEPRSLGSATEEEEDNNDTASKQADSGIGEPVPSPLPSSSPSPEPEVQPLADHKAQLESSSEEDDEAIKVYNFKTSCKSSVKVKELVLSAQQLETAADEQPSPLSDTPLAQTPSSPNSELTSLSSWNYAGPISPPPDFSDSAQFADRQRPKSSEVVNELSSIIQQQRLDTLIRQAPEQPQQIEAAKPNRLANFSIASISNGSSNKRNSSNNSNNSSNNSNNSNNSSSSSSPTITRTDSFQSPRHSHNGSSLGMRLRSSSQLSLNRLELNGLNGGLQQRRSSSELSIGESPSLQSLELIKTILSNSRKNSLATDAADSTEARQSQLAESEKPKSRSTASPTAKPVSMDLTTPASPLESTVASPTIVTPKAVPVSTVVSHTNEHTSVAKEAVPVPVPVPTVEPAADATSAPSAVTAAVATAVPAEKSTAIATKVPLAQPVAAPTSASKLESPVSTPPANPQAAVPIATARKASLQEAPTTEPEPKPEPEPEPEREPVPEVVPEPAAKPLPQTYRYSGPPSINFATWSERPKSQVAIKNEGDYIYGGARAGTAPKPATAPVKLTIEVASPILRMGIPRKEYHVPITVKPLRDDSQEQERASPEPEQEKPPVQQEVMVKPSTLPRPAKSNRFTLPASVQSNSNSNSINNYNNNSNSKSGTTNSLPRPISTLEKVATPAAPVEPAAAPFGQNTLRRTGFKERMLAKEQKEHEQALSVRVSVNGTTSPAPVSAPVAAPVAAAAPAAAAVTTAPAVKPATPTPAATPTSPLMPKLRSTKVELKLETVEPKPAPNALQVKLRPVSYMANKSTATPTPTAAASATGTPSPPPPPPMLSKAKAMPKLKATTPTSASPSADPRDQLLEAIRNFKREELNRA</sequence>
<dbReference type="Proteomes" id="UP000295192">
    <property type="component" value="Unassembled WGS sequence"/>
</dbReference>
<feature type="compositionally biased region" description="Basic and acidic residues" evidence="1">
    <location>
        <begin position="933"/>
        <end position="948"/>
    </location>
</feature>
<evidence type="ECO:0000256" key="1">
    <source>
        <dbReference type="SAM" id="MobiDB-lite"/>
    </source>
</evidence>
<feature type="compositionally biased region" description="Polar residues" evidence="1">
    <location>
        <begin position="555"/>
        <end position="564"/>
    </location>
</feature>
<dbReference type="OrthoDB" id="8882621at2759"/>
<feature type="compositionally biased region" description="Low complexity" evidence="1">
    <location>
        <begin position="422"/>
        <end position="433"/>
    </location>
</feature>
<keyword evidence="3" id="KW-1185">Reference proteome</keyword>
<gene>
    <name evidence="2" type="ORF">AWZ03_013150</name>
</gene>
<feature type="compositionally biased region" description="Low complexity" evidence="1">
    <location>
        <begin position="651"/>
        <end position="683"/>
    </location>
</feature>
<feature type="region of interest" description="Disordered" evidence="1">
    <location>
        <begin position="759"/>
        <end position="817"/>
    </location>
</feature>
<feature type="compositionally biased region" description="Pro residues" evidence="1">
    <location>
        <begin position="485"/>
        <end position="499"/>
    </location>
</feature>
<dbReference type="EMBL" id="LSRL02000571">
    <property type="protein sequence ID" value="TDG40423.1"/>
    <property type="molecule type" value="Genomic_DNA"/>
</dbReference>
<feature type="region of interest" description="Disordered" evidence="1">
    <location>
        <begin position="19"/>
        <end position="39"/>
    </location>
</feature>
<feature type="region of interest" description="Disordered" evidence="1">
    <location>
        <begin position="450"/>
        <end position="518"/>
    </location>
</feature>
<comment type="caution">
    <text evidence="2">The sequence shown here is derived from an EMBL/GenBank/DDBJ whole genome shotgun (WGS) entry which is preliminary data.</text>
</comment>
<name>A0A484AVL2_DRONA</name>
<evidence type="ECO:0008006" key="4">
    <source>
        <dbReference type="Google" id="ProtNLM"/>
    </source>
</evidence>
<feature type="compositionally biased region" description="Low complexity" evidence="1">
    <location>
        <begin position="171"/>
        <end position="181"/>
    </location>
</feature>
<dbReference type="STRING" id="7232.A0A484AVL2"/>